<dbReference type="HOGENOM" id="CLU_3286786_0_0_6"/>
<protein>
    <submittedName>
        <fullName evidence="1">Uncharacterized protein</fullName>
    </submittedName>
</protein>
<sequence>MFIPLGGRRVSFSPPSRRSLLFAFWARATAKRGKYAALCF</sequence>
<proteinExistence type="predicted"/>
<dbReference type="AlphaFoldDB" id="G9ZFN2"/>
<dbReference type="EMBL" id="AGCM01000088">
    <property type="protein sequence ID" value="EHM53785.1"/>
    <property type="molecule type" value="Genomic_DNA"/>
</dbReference>
<reference evidence="1 2" key="1">
    <citation type="submission" date="2011-08" db="EMBL/GenBank/DDBJ databases">
        <authorList>
            <person name="Weinstock G."/>
            <person name="Sodergren E."/>
            <person name="Clifton S."/>
            <person name="Fulton L."/>
            <person name="Fulton B."/>
            <person name="Courtney L."/>
            <person name="Fronick C."/>
            <person name="Harrison M."/>
            <person name="Strong C."/>
            <person name="Farmer C."/>
            <person name="Delahaunty K."/>
            <person name="Markovic C."/>
            <person name="Hall O."/>
            <person name="Minx P."/>
            <person name="Tomlinson C."/>
            <person name="Mitreva M."/>
            <person name="Hou S."/>
            <person name="Chen J."/>
            <person name="Wollam A."/>
            <person name="Pepin K.H."/>
            <person name="Johnson M."/>
            <person name="Bhonagiri V."/>
            <person name="Zhang X."/>
            <person name="Suruliraj S."/>
            <person name="Warren W."/>
            <person name="Chinwalla A."/>
            <person name="Mardis E.R."/>
            <person name="Wilson R.K."/>
        </authorList>
    </citation>
    <scope>NUCLEOTIDE SEQUENCE [LARGE SCALE GENOMIC DNA]</scope>
    <source>
        <strain evidence="1 2">F0432</strain>
    </source>
</reference>
<accession>G9ZFN2</accession>
<evidence type="ECO:0000313" key="2">
    <source>
        <dbReference type="Proteomes" id="UP000004750"/>
    </source>
</evidence>
<comment type="caution">
    <text evidence="1">The sequence shown here is derived from an EMBL/GenBank/DDBJ whole genome shotgun (WGS) entry which is preliminary data.</text>
</comment>
<name>G9ZFN2_9GAMM</name>
<evidence type="ECO:0000313" key="1">
    <source>
        <dbReference type="EMBL" id="EHM53785.1"/>
    </source>
</evidence>
<organism evidence="1 2">
    <name type="scientific">Cardiobacterium valvarum F0432</name>
    <dbReference type="NCBI Taxonomy" id="797473"/>
    <lineage>
        <taxon>Bacteria</taxon>
        <taxon>Pseudomonadati</taxon>
        <taxon>Pseudomonadota</taxon>
        <taxon>Gammaproteobacteria</taxon>
        <taxon>Cardiobacteriales</taxon>
        <taxon>Cardiobacteriaceae</taxon>
        <taxon>Cardiobacterium</taxon>
    </lineage>
</organism>
<dbReference type="Proteomes" id="UP000004750">
    <property type="component" value="Unassembled WGS sequence"/>
</dbReference>
<dbReference type="STRING" id="797473.HMPREF9080_01595"/>
<gene>
    <name evidence="1" type="ORF">HMPREF9080_01595</name>
</gene>